<name>A0A7I9YDP5_MYCAL</name>
<evidence type="ECO:0000313" key="1">
    <source>
        <dbReference type="EMBL" id="GFG86760.1"/>
    </source>
</evidence>
<protein>
    <submittedName>
        <fullName evidence="1">Uncharacterized protein</fullName>
    </submittedName>
</protein>
<sequence length="246" mass="24242">MIFAAADFCAWASAAAMVSRSGADRGELGLLQLQGGGGALHFGGVVDGVFAVLPVPGGLEALACLGERGTGFGGAGAGVVEGLRQLVDDGGVTALQGVVDPATGLRWLLRSAAPGLCAGAAPHRTKLGRVVLIHAGELARGMVGFVADAGQGPAVAVEGGDVLGVGRESALWKTSAAPKAPKMLGATAVWFSRAAPAWACSLAPCISAAPDRSVAGSTNTSEPLSDRSLTTLTGQAFGVNLVCGGL</sequence>
<dbReference type="EMBL" id="BLKY01000001">
    <property type="protein sequence ID" value="GFG86760.1"/>
    <property type="molecule type" value="Genomic_DNA"/>
</dbReference>
<proteinExistence type="predicted"/>
<dbReference type="AlphaFoldDB" id="A0A7I9YDP5"/>
<comment type="caution">
    <text evidence="1">The sequence shown here is derived from an EMBL/GenBank/DDBJ whole genome shotgun (WGS) entry which is preliminary data.</text>
</comment>
<dbReference type="Proteomes" id="UP000465305">
    <property type="component" value="Unassembled WGS sequence"/>
</dbReference>
<accession>A0A7I9YDP5</accession>
<reference evidence="1 2" key="1">
    <citation type="journal article" date="2019" name="Emerg. Microbes Infect.">
        <title>Comprehensive subspecies identification of 175 nontuberculous mycobacteria species based on 7547 genomic profiles.</title>
        <authorList>
            <person name="Matsumoto Y."/>
            <person name="Kinjo T."/>
            <person name="Motooka D."/>
            <person name="Nabeya D."/>
            <person name="Jung N."/>
            <person name="Uechi K."/>
            <person name="Horii T."/>
            <person name="Iida T."/>
            <person name="Fujita J."/>
            <person name="Nakamura S."/>
        </authorList>
    </citation>
    <scope>NUCLEOTIDE SEQUENCE [LARGE SCALE GENOMIC DNA]</scope>
    <source>
        <strain evidence="1 2">JCM 30723</strain>
    </source>
</reference>
<evidence type="ECO:0000313" key="2">
    <source>
        <dbReference type="Proteomes" id="UP000465305"/>
    </source>
</evidence>
<gene>
    <name evidence="1" type="ORF">MALGJ_34360</name>
</gene>
<organism evidence="1 2">
    <name type="scientific">Mycolicibacter algericus</name>
    <name type="common">Mycobacterium algericum</name>
    <dbReference type="NCBI Taxonomy" id="1288388"/>
    <lineage>
        <taxon>Bacteria</taxon>
        <taxon>Bacillati</taxon>
        <taxon>Actinomycetota</taxon>
        <taxon>Actinomycetes</taxon>
        <taxon>Mycobacteriales</taxon>
        <taxon>Mycobacteriaceae</taxon>
        <taxon>Mycolicibacter</taxon>
    </lineage>
</organism>